<dbReference type="OrthoDB" id="3993678at2759"/>
<name>A0A1G4K0K6_9SACH</name>
<feature type="compositionally biased region" description="Polar residues" evidence="1">
    <location>
        <begin position="687"/>
        <end position="696"/>
    </location>
</feature>
<feature type="compositionally biased region" description="Basic and acidic residues" evidence="1">
    <location>
        <begin position="677"/>
        <end position="686"/>
    </location>
</feature>
<reference evidence="3" key="1">
    <citation type="submission" date="2016-03" db="EMBL/GenBank/DDBJ databases">
        <authorList>
            <person name="Devillers Hugo."/>
        </authorList>
    </citation>
    <scope>NUCLEOTIDE SEQUENCE [LARGE SCALE GENOMIC DNA]</scope>
</reference>
<feature type="region of interest" description="Disordered" evidence="1">
    <location>
        <begin position="1"/>
        <end position="121"/>
    </location>
</feature>
<sequence>MDAGTASFGRNQSNKAQLRSQLLSNDVGNINVAEEPPVSDSRAVPPMMGNPNNFPPNGPQFYASHDQHLQYGRQPPYGNQASHAGGMPASGFPSQGPRASSITSQSTAGPGKRSLQSTGISNLFKFRQGRYKERENDNEEEIFMTDSENSVLTFNDISSMRNNGGHKYGFGGGMDDTSPIIPTLMTKSHQNMSNIEYRKHMAAQKKMNYNTITKQNKFAAQGGVRNDPRAMSLQHSRNPYASQQQYGNQMSPYAHADSLTSGPPSMAPYGRANSMMAGPPPSMPPYARANSLMAGPPQQARGWGPQLNVPRPANNEPRAMSLTAGTGRGPMLQQHAGLRPQPGTLPPRNQGMPAPVGFQGATGPRNWQPAQGGSMPQAMAAGHQQYMPQHGQQSSHSSSALVESQPDNSKRSETSHAKEYETPLSSSSAMSTNSLSSYRVASQTPESQQAEANEEAIKLDAGVDNEGLLNRKSMPSSGKLNIIKLSDPQQKELKGKELGMQSLQHQLVQPAKETENAQLNGQGWVGGATENGRDISRHNLDRSPTFQASSTARENSQYPTGAIDNNRRRSQIQSMATMESALSSDSPTRRNHNHKSLYMLENGTDTNAYVTASELLDEDVIQSERNISETTITKRAEPPASGESKVSKNAANPAPERKDNGFGKTRNFLRKLSSRSNKSDSQEKGSRQSSAGSFVNRSEGFESVSQDRDGAFESKLWNAKSSNPKRKSFHSLFSNSSGGTNSGERVKSYASLANIEEKKVEEKSTTAEYQNADRRESRGSLQDTTLTENDINMEGSFAKTSPIDSSEPLDLLAAADFGRSQDEGDEFNFDNTVSGPYKPLYASQEDLDLRQVANDDHKFKTIFISSDQLSMLTEQNSLMKDIDLLSKELAESVSREARLEQEIAGRNRAAETKTSLSFADFEIELRKKSSKVVELIQQLNDERLRRYIAEEQVMLQENGAKPSTVDLIHKIHSLEQSLASKDQEIAQLTELLGTKRS</sequence>
<accession>A0A1G4K0K6</accession>
<dbReference type="EMBL" id="LT598477">
    <property type="protein sequence ID" value="SCU96954.1"/>
    <property type="molecule type" value="Genomic_DNA"/>
</dbReference>
<feature type="compositionally biased region" description="Polar residues" evidence="1">
    <location>
        <begin position="439"/>
        <end position="451"/>
    </location>
</feature>
<feature type="compositionally biased region" description="Low complexity" evidence="1">
    <location>
        <begin position="389"/>
        <end position="399"/>
    </location>
</feature>
<feature type="region of interest" description="Disordered" evidence="1">
    <location>
        <begin position="628"/>
        <end position="745"/>
    </location>
</feature>
<proteinExistence type="predicted"/>
<feature type="compositionally biased region" description="Basic and acidic residues" evidence="1">
    <location>
        <begin position="759"/>
        <end position="778"/>
    </location>
</feature>
<feature type="compositionally biased region" description="Low complexity" evidence="1">
    <location>
        <begin position="425"/>
        <end position="437"/>
    </location>
</feature>
<feature type="compositionally biased region" description="Basic and acidic residues" evidence="1">
    <location>
        <begin position="531"/>
        <end position="541"/>
    </location>
</feature>
<feature type="region of interest" description="Disordered" evidence="1">
    <location>
        <begin position="759"/>
        <end position="804"/>
    </location>
</feature>
<organism evidence="2 3">
    <name type="scientific">Lachancea meyersii CBS 8951</name>
    <dbReference type="NCBI Taxonomy" id="1266667"/>
    <lineage>
        <taxon>Eukaryota</taxon>
        <taxon>Fungi</taxon>
        <taxon>Dikarya</taxon>
        <taxon>Ascomycota</taxon>
        <taxon>Saccharomycotina</taxon>
        <taxon>Saccharomycetes</taxon>
        <taxon>Saccharomycetales</taxon>
        <taxon>Saccharomycetaceae</taxon>
        <taxon>Lachancea</taxon>
    </lineage>
</organism>
<dbReference type="AlphaFoldDB" id="A0A1G4K0K6"/>
<evidence type="ECO:0000256" key="1">
    <source>
        <dbReference type="SAM" id="MobiDB-lite"/>
    </source>
</evidence>
<feature type="compositionally biased region" description="Polar residues" evidence="1">
    <location>
        <begin position="779"/>
        <end position="790"/>
    </location>
</feature>
<keyword evidence="3" id="KW-1185">Reference proteome</keyword>
<evidence type="ECO:0000313" key="2">
    <source>
        <dbReference type="EMBL" id="SCU96954.1"/>
    </source>
</evidence>
<feature type="compositionally biased region" description="Polar residues" evidence="1">
    <location>
        <begin position="8"/>
        <end position="28"/>
    </location>
</feature>
<feature type="region of interest" description="Disordered" evidence="1">
    <location>
        <begin position="521"/>
        <end position="569"/>
    </location>
</feature>
<feature type="compositionally biased region" description="Basic and acidic residues" evidence="1">
    <location>
        <begin position="408"/>
        <end position="421"/>
    </location>
</feature>
<dbReference type="Proteomes" id="UP000191144">
    <property type="component" value="Chromosome F"/>
</dbReference>
<feature type="compositionally biased region" description="Polar residues" evidence="1">
    <location>
        <begin position="731"/>
        <end position="743"/>
    </location>
</feature>
<gene>
    <name evidence="2" type="ORF">LAME_0F18008G</name>
</gene>
<protein>
    <submittedName>
        <fullName evidence="2">LAME_0F18008g1_1</fullName>
    </submittedName>
</protein>
<feature type="compositionally biased region" description="Polar residues" evidence="1">
    <location>
        <begin position="542"/>
        <end position="559"/>
    </location>
</feature>
<evidence type="ECO:0000313" key="3">
    <source>
        <dbReference type="Proteomes" id="UP000191144"/>
    </source>
</evidence>
<feature type="compositionally biased region" description="Polar residues" evidence="1">
    <location>
        <begin position="97"/>
        <end position="121"/>
    </location>
</feature>
<feature type="region of interest" description="Disordered" evidence="1">
    <location>
        <begin position="292"/>
        <end position="462"/>
    </location>
</feature>